<organism evidence="2 3">
    <name type="scientific">Carpinus fangiana</name>
    <dbReference type="NCBI Taxonomy" id="176857"/>
    <lineage>
        <taxon>Eukaryota</taxon>
        <taxon>Viridiplantae</taxon>
        <taxon>Streptophyta</taxon>
        <taxon>Embryophyta</taxon>
        <taxon>Tracheophyta</taxon>
        <taxon>Spermatophyta</taxon>
        <taxon>Magnoliopsida</taxon>
        <taxon>eudicotyledons</taxon>
        <taxon>Gunneridae</taxon>
        <taxon>Pentapetalae</taxon>
        <taxon>rosids</taxon>
        <taxon>fabids</taxon>
        <taxon>Fagales</taxon>
        <taxon>Betulaceae</taxon>
        <taxon>Carpinus</taxon>
    </lineage>
</organism>
<dbReference type="EMBL" id="CM017322">
    <property type="protein sequence ID" value="KAE8008973.1"/>
    <property type="molecule type" value="Genomic_DNA"/>
</dbReference>
<evidence type="ECO:0000313" key="2">
    <source>
        <dbReference type="EMBL" id="KAE8008973.1"/>
    </source>
</evidence>
<name>A0A5N6QS53_9ROSI</name>
<protein>
    <submittedName>
        <fullName evidence="2">Uncharacterized protein</fullName>
    </submittedName>
</protein>
<sequence>MAGELGVLCKPALSLVVPVGDFGSESVGDVGVDLGLVGVRSHPGCVPLSLFCLSPTDDRKNWAIHGVDDPTFHPKPSQKPVSDSPKMIISPPLVQPPPSNGSFLGFFKNAVTKVQNGIVGFSGF</sequence>
<accession>A0A5N6QS53</accession>
<evidence type="ECO:0000256" key="1">
    <source>
        <dbReference type="SAM" id="MobiDB-lite"/>
    </source>
</evidence>
<dbReference type="AlphaFoldDB" id="A0A5N6QS53"/>
<dbReference type="Proteomes" id="UP000327013">
    <property type="component" value="Chromosome 2"/>
</dbReference>
<feature type="region of interest" description="Disordered" evidence="1">
    <location>
        <begin position="67"/>
        <end position="94"/>
    </location>
</feature>
<gene>
    <name evidence="2" type="ORF">FH972_005431</name>
</gene>
<evidence type="ECO:0000313" key="3">
    <source>
        <dbReference type="Proteomes" id="UP000327013"/>
    </source>
</evidence>
<proteinExistence type="predicted"/>
<keyword evidence="3" id="KW-1185">Reference proteome</keyword>
<reference evidence="2 3" key="1">
    <citation type="submission" date="2019-06" db="EMBL/GenBank/DDBJ databases">
        <title>A chromosomal-level reference genome of Carpinus fangiana (Coryloideae, Betulaceae).</title>
        <authorList>
            <person name="Yang X."/>
            <person name="Wang Z."/>
            <person name="Zhang L."/>
            <person name="Hao G."/>
            <person name="Liu J."/>
            <person name="Yang Y."/>
        </authorList>
    </citation>
    <scope>NUCLEOTIDE SEQUENCE [LARGE SCALE GENOMIC DNA]</scope>
    <source>
        <strain evidence="2">Cfa_2016G</strain>
        <tissue evidence="2">Leaf</tissue>
    </source>
</reference>